<dbReference type="OrthoDB" id="5678283at2"/>
<accession>A0A2D0NHK8</accession>
<gene>
    <name evidence="3" type="ORF">CRP01_06050</name>
</gene>
<dbReference type="AlphaFoldDB" id="A0A2D0NHK8"/>
<dbReference type="PANTHER" id="PTHR31901">
    <property type="entry name" value="GH3 DOMAIN-CONTAINING PROTEIN"/>
    <property type="match status" value="1"/>
</dbReference>
<dbReference type="Proteomes" id="UP000223913">
    <property type="component" value="Unassembled WGS sequence"/>
</dbReference>
<dbReference type="RefSeq" id="WP_099149107.1">
    <property type="nucleotide sequence ID" value="NZ_PDUD01000009.1"/>
</dbReference>
<name>A0A2D0NHK8_FLAN2</name>
<dbReference type="Pfam" id="PF03321">
    <property type="entry name" value="GH3"/>
    <property type="match status" value="1"/>
</dbReference>
<protein>
    <submittedName>
        <fullName evidence="3">GH3 auxin-responsive promoter</fullName>
    </submittedName>
</protein>
<dbReference type="EMBL" id="PDUD01000009">
    <property type="protein sequence ID" value="PHN07659.1"/>
    <property type="molecule type" value="Genomic_DNA"/>
</dbReference>
<feature type="domain" description="GH3 C-terminal" evidence="2">
    <location>
        <begin position="388"/>
        <end position="495"/>
    </location>
</feature>
<dbReference type="InterPro" id="IPR055377">
    <property type="entry name" value="GH3_M"/>
</dbReference>
<dbReference type="PANTHER" id="PTHR31901:SF9">
    <property type="entry name" value="GH3 DOMAIN-CONTAINING PROTEIN"/>
    <property type="match status" value="1"/>
</dbReference>
<dbReference type="InterPro" id="IPR004993">
    <property type="entry name" value="GH3"/>
</dbReference>
<comment type="caution">
    <text evidence="3">The sequence shown here is derived from an EMBL/GenBank/DDBJ whole genome shotgun (WGS) entry which is preliminary data.</text>
</comment>
<proteinExistence type="predicted"/>
<reference evidence="3 4" key="1">
    <citation type="submission" date="2017-10" db="EMBL/GenBank/DDBJ databases">
        <title>The draft genome sequence of Lewinella nigricans NBRC 102662.</title>
        <authorList>
            <person name="Wang K."/>
        </authorList>
    </citation>
    <scope>NUCLEOTIDE SEQUENCE [LARGE SCALE GENOMIC DNA]</scope>
    <source>
        <strain evidence="3 4">NBRC 102662</strain>
    </source>
</reference>
<feature type="domain" description="GH3 middle" evidence="1">
    <location>
        <begin position="298"/>
        <end position="362"/>
    </location>
</feature>
<dbReference type="Pfam" id="PF23571">
    <property type="entry name" value="GH3_M"/>
    <property type="match status" value="1"/>
</dbReference>
<sequence length="507" mass="57818">MSIIGNVIKTAIEIKNTLTPEVKNAYEAQQDQLTNLLSKAEKTSFGLFYNFAEIRKSENPIEAFSKAVPIHDYDLIHNEWWHQQQDKPNITWPGQPKYFALSSGTTGKESKRIPVTDEMLACFRSVGISQVESLSNFDFPPEFFEKDVLMLSSSADLEKHKDHLEGEISGINTSNLPSWFDGFYKPGLEIASIPDWDDRVVAIAEAAPEWDIVALAGIPSWIQMMLEKIIETHNLKNIHELWPNLRVYASGGVAFEPYRESLERLMGYPLIYMDTYLASEGFFAYTARPDTMNMQLALKHGIFYEFIPFDETGFDETGNLLEDPKVLSIEEVEEDKDYALLVSTPAGAWRYMIGDTIKFTDLDRYEIRISGRTKYFLNVVGSQLSEDKINNAVNQLAQEMDVEINEFSVAAVKDDNDEYIHQWVLGTKADIDAEKATERLDAILQDLNKNYKVAREKALKGVSVRTVPSQQVYDWLASRKKKGGQIKMPKVMKSEMMEDLMAYLDEQ</sequence>
<organism evidence="3 4">
    <name type="scientific">Flavilitoribacter nigricans (strain ATCC 23147 / DSM 23189 / NBRC 102662 / NCIMB 1420 / SS-2)</name>
    <name type="common">Lewinella nigricans</name>
    <dbReference type="NCBI Taxonomy" id="1122177"/>
    <lineage>
        <taxon>Bacteria</taxon>
        <taxon>Pseudomonadati</taxon>
        <taxon>Bacteroidota</taxon>
        <taxon>Saprospiria</taxon>
        <taxon>Saprospirales</taxon>
        <taxon>Lewinellaceae</taxon>
        <taxon>Flavilitoribacter</taxon>
    </lineage>
</organism>
<evidence type="ECO:0000313" key="4">
    <source>
        <dbReference type="Proteomes" id="UP000223913"/>
    </source>
</evidence>
<evidence type="ECO:0000259" key="2">
    <source>
        <dbReference type="Pfam" id="PF23572"/>
    </source>
</evidence>
<keyword evidence="4" id="KW-1185">Reference proteome</keyword>
<dbReference type="GO" id="GO:0005737">
    <property type="term" value="C:cytoplasm"/>
    <property type="evidence" value="ECO:0007669"/>
    <property type="project" value="TreeGrafter"/>
</dbReference>
<dbReference type="Pfam" id="PF23572">
    <property type="entry name" value="GH3_C"/>
    <property type="match status" value="1"/>
</dbReference>
<evidence type="ECO:0000313" key="3">
    <source>
        <dbReference type="EMBL" id="PHN07659.1"/>
    </source>
</evidence>
<dbReference type="GO" id="GO:0016881">
    <property type="term" value="F:acid-amino acid ligase activity"/>
    <property type="evidence" value="ECO:0007669"/>
    <property type="project" value="TreeGrafter"/>
</dbReference>
<evidence type="ECO:0000259" key="1">
    <source>
        <dbReference type="Pfam" id="PF23571"/>
    </source>
</evidence>
<dbReference type="InterPro" id="IPR055378">
    <property type="entry name" value="GH3_C"/>
</dbReference>